<evidence type="ECO:0000313" key="1">
    <source>
        <dbReference type="EMBL" id="MDM7645714.1"/>
    </source>
</evidence>
<keyword evidence="2" id="KW-1185">Reference proteome</keyword>
<reference evidence="1 2" key="1">
    <citation type="submission" date="2023-06" db="EMBL/GenBank/DDBJ databases">
        <title>Draft Genome Sequences of lactic acid bacteria strains isolated from fermented milk products.</title>
        <authorList>
            <person name="Elcheninov A.G."/>
            <person name="Klyukina A."/>
            <person name="Zayulina K.S."/>
            <person name="Gavirova L.A."/>
            <person name="Shcherbakova P.A."/>
            <person name="Shestakov A.I."/>
            <person name="Kublanov I.V."/>
            <person name="Kochetkova T.V."/>
        </authorList>
    </citation>
    <scope>NUCLEOTIDE SEQUENCE [LARGE SCALE GENOMIC DNA]</scope>
    <source>
        <strain evidence="1 2">TOM.81</strain>
    </source>
</reference>
<name>A0ABT7RYH3_9LACO</name>
<dbReference type="Proteomes" id="UP001242903">
    <property type="component" value="Unassembled WGS sequence"/>
</dbReference>
<gene>
    <name evidence="1" type="ORF">QUE93_01560</name>
</gene>
<proteinExistence type="predicted"/>
<dbReference type="EMBL" id="JAUCAQ010000002">
    <property type="protein sequence ID" value="MDM7645714.1"/>
    <property type="molecule type" value="Genomic_DNA"/>
</dbReference>
<sequence length="103" mass="12131">MTNIELYIDCFPDYKFYGIEVEHNKYFGEVVKDSNDTKIFINTLQPEWQQLHTIVHESAHADFDVFGDDKRHSMKTLLAEKQAEYVANHFQIEKPPTLKQSSH</sequence>
<evidence type="ECO:0000313" key="2">
    <source>
        <dbReference type="Proteomes" id="UP001242903"/>
    </source>
</evidence>
<protein>
    <submittedName>
        <fullName evidence="1">ImmA/IrrE family metallo-endopeptidase</fullName>
    </submittedName>
</protein>
<comment type="caution">
    <text evidence="1">The sequence shown here is derived from an EMBL/GenBank/DDBJ whole genome shotgun (WGS) entry which is preliminary data.</text>
</comment>
<accession>A0ABT7RYH3</accession>
<organism evidence="1 2">
    <name type="scientific">Leuconostoc falkenbergense</name>
    <dbReference type="NCBI Taxonomy" id="2766470"/>
    <lineage>
        <taxon>Bacteria</taxon>
        <taxon>Bacillati</taxon>
        <taxon>Bacillota</taxon>
        <taxon>Bacilli</taxon>
        <taxon>Lactobacillales</taxon>
        <taxon>Lactobacillaceae</taxon>
        <taxon>Leuconostoc</taxon>
    </lineage>
</organism>
<dbReference type="RefSeq" id="WP_289455428.1">
    <property type="nucleotide sequence ID" value="NZ_JAUCAQ010000002.1"/>
</dbReference>